<feature type="region of interest" description="Disordered" evidence="11">
    <location>
        <begin position="285"/>
        <end position="362"/>
    </location>
</feature>
<feature type="compositionally biased region" description="Basic and acidic residues" evidence="11">
    <location>
        <begin position="308"/>
        <end position="325"/>
    </location>
</feature>
<accession>A0A9P5RNG8</accession>
<dbReference type="FunFam" id="3.40.50.150:FF:000247">
    <property type="entry name" value="tRNA (adenine(58)-N(1))-methyltransferase catalytic subunit TRM61"/>
    <property type="match status" value="1"/>
</dbReference>
<dbReference type="GO" id="GO:0030488">
    <property type="term" value="P:tRNA methylation"/>
    <property type="evidence" value="ECO:0007669"/>
    <property type="project" value="InterPro"/>
</dbReference>
<name>A0A9P5RNG8_9FUNG</name>
<dbReference type="GO" id="GO:0160107">
    <property type="term" value="F:tRNA (adenine(58)-N1)-methyltransferase activity"/>
    <property type="evidence" value="ECO:0007669"/>
    <property type="project" value="UniProtKB-EC"/>
</dbReference>
<protein>
    <recommendedName>
        <fullName evidence="3 9">tRNA (adenine(58)-N(1))-methyltransferase catalytic subunit TRM61</fullName>
        <ecNumber evidence="2 9">2.1.1.220</ecNumber>
    </recommendedName>
</protein>
<dbReference type="InterPro" id="IPR014816">
    <property type="entry name" value="tRNA_MeTrfase_Gcd14"/>
</dbReference>
<keyword evidence="14" id="KW-1185">Reference proteome</keyword>
<keyword evidence="5 9" id="KW-0808">Transferase</keyword>
<evidence type="ECO:0000256" key="7">
    <source>
        <dbReference type="ARBA" id="ARBA00022694"/>
    </source>
</evidence>
<gene>
    <name evidence="13" type="primary">TRM61_1</name>
    <name evidence="13" type="ORF">BG015_002520</name>
</gene>
<evidence type="ECO:0000259" key="12">
    <source>
        <dbReference type="Pfam" id="PF08704"/>
    </source>
</evidence>
<evidence type="ECO:0000313" key="14">
    <source>
        <dbReference type="Proteomes" id="UP000748756"/>
    </source>
</evidence>
<feature type="binding site" evidence="10">
    <location>
        <position position="189"/>
    </location>
    <ligand>
        <name>S-adenosyl-L-methionine</name>
        <dbReference type="ChEBI" id="CHEBI:59789"/>
    </ligand>
</feature>
<dbReference type="Gene3D" id="3.10.330.20">
    <property type="match status" value="1"/>
</dbReference>
<feature type="compositionally biased region" description="Low complexity" evidence="11">
    <location>
        <begin position="326"/>
        <end position="343"/>
    </location>
</feature>
<evidence type="ECO:0000256" key="8">
    <source>
        <dbReference type="ARBA" id="ARBA00023242"/>
    </source>
</evidence>
<dbReference type="InterPro" id="IPR049470">
    <property type="entry name" value="TRM61_C"/>
</dbReference>
<keyword evidence="4 9" id="KW-0489">Methyltransferase</keyword>
<keyword evidence="6 9" id="KW-0949">S-adenosyl-L-methionine</keyword>
<evidence type="ECO:0000256" key="4">
    <source>
        <dbReference type="ARBA" id="ARBA00022603"/>
    </source>
</evidence>
<feature type="domain" description="tRNA (adenine(58)-N(1))-methyltransferase catalytic subunit TRM61 C-terminal" evidence="12">
    <location>
        <begin position="72"/>
        <end position="385"/>
    </location>
</feature>
<dbReference type="PIRSF" id="PIRSF017269">
    <property type="entry name" value="GCD14"/>
    <property type="match status" value="1"/>
</dbReference>
<evidence type="ECO:0000256" key="1">
    <source>
        <dbReference type="ARBA" id="ARBA00004123"/>
    </source>
</evidence>
<reference evidence="13" key="1">
    <citation type="journal article" date="2020" name="Fungal Divers.">
        <title>Resolving the Mortierellaceae phylogeny through synthesis of multi-gene phylogenetics and phylogenomics.</title>
        <authorList>
            <person name="Vandepol N."/>
            <person name="Liber J."/>
            <person name="Desiro A."/>
            <person name="Na H."/>
            <person name="Kennedy M."/>
            <person name="Barry K."/>
            <person name="Grigoriev I.V."/>
            <person name="Miller A.N."/>
            <person name="O'Donnell K."/>
            <person name="Stajich J.E."/>
            <person name="Bonito G."/>
        </authorList>
    </citation>
    <scope>NUCLEOTIDE SEQUENCE</scope>
    <source>
        <strain evidence="13">NRRL 6426</strain>
    </source>
</reference>
<dbReference type="PROSITE" id="PS51620">
    <property type="entry name" value="SAM_TRM61"/>
    <property type="match status" value="1"/>
</dbReference>
<comment type="catalytic activity">
    <reaction evidence="9">
        <text>adenosine(58) in tRNA + S-adenosyl-L-methionine = N(1)-methyladenosine(58) in tRNA + S-adenosyl-L-homocysteine + H(+)</text>
        <dbReference type="Rhea" id="RHEA:43152"/>
        <dbReference type="Rhea" id="RHEA-COMP:10365"/>
        <dbReference type="Rhea" id="RHEA-COMP:10366"/>
        <dbReference type="ChEBI" id="CHEBI:15378"/>
        <dbReference type="ChEBI" id="CHEBI:57856"/>
        <dbReference type="ChEBI" id="CHEBI:59789"/>
        <dbReference type="ChEBI" id="CHEBI:74411"/>
        <dbReference type="ChEBI" id="CHEBI:74491"/>
        <dbReference type="EC" id="2.1.1.220"/>
    </reaction>
</comment>
<evidence type="ECO:0000256" key="6">
    <source>
        <dbReference type="ARBA" id="ARBA00022691"/>
    </source>
</evidence>
<evidence type="ECO:0000256" key="2">
    <source>
        <dbReference type="ARBA" id="ARBA00012796"/>
    </source>
</evidence>
<evidence type="ECO:0000256" key="9">
    <source>
        <dbReference type="PIRNR" id="PIRNR017269"/>
    </source>
</evidence>
<comment type="function">
    <text evidence="9">Catalytic subunit of tRNA (adenine-N(1)-)-methyltransferase, which catalyzes the formation of N(1)-methyladenine at position 58 (m1A58) in initiator methionyl-tRNA.</text>
</comment>
<evidence type="ECO:0000256" key="3">
    <source>
        <dbReference type="ARBA" id="ARBA00015963"/>
    </source>
</evidence>
<dbReference type="EC" id="2.1.1.220" evidence="2 9"/>
<dbReference type="OrthoDB" id="1925287at2759"/>
<comment type="similarity">
    <text evidence="9">Belongs to the class I-like SAM-binding methyltransferase superfamily. TRM61 family.</text>
</comment>
<dbReference type="InterPro" id="IPR029063">
    <property type="entry name" value="SAM-dependent_MTases_sf"/>
</dbReference>
<evidence type="ECO:0000256" key="5">
    <source>
        <dbReference type="ARBA" id="ARBA00022679"/>
    </source>
</evidence>
<dbReference type="Pfam" id="PF08704">
    <property type="entry name" value="GCD14"/>
    <property type="match status" value="1"/>
</dbReference>
<organism evidence="13 14">
    <name type="scientific">Linnemannia schmuckeri</name>
    <dbReference type="NCBI Taxonomy" id="64567"/>
    <lineage>
        <taxon>Eukaryota</taxon>
        <taxon>Fungi</taxon>
        <taxon>Fungi incertae sedis</taxon>
        <taxon>Mucoromycota</taxon>
        <taxon>Mortierellomycotina</taxon>
        <taxon>Mortierellomycetes</taxon>
        <taxon>Mortierellales</taxon>
        <taxon>Mortierellaceae</taxon>
        <taxon>Linnemannia</taxon>
    </lineage>
</organism>
<keyword evidence="7 9" id="KW-0819">tRNA processing</keyword>
<proteinExistence type="inferred from homology"/>
<dbReference type="Gene3D" id="3.40.50.150">
    <property type="entry name" value="Vaccinia Virus protein VP39"/>
    <property type="match status" value="1"/>
</dbReference>
<dbReference type="GO" id="GO:0005634">
    <property type="term" value="C:nucleus"/>
    <property type="evidence" value="ECO:0007669"/>
    <property type="project" value="UniProtKB-SubCell"/>
</dbReference>
<sequence>MSLATKHTFATYKKNNTIENGDLVVLYLSKENLILIRIQEDQEFCCKFGNYKHADMVGLQYGTKLGSNTGRGFVFLLYPTPELWTLILPHRTQILYIADISLIMSYLDLKPGKVMIESGTGSGSFSHSIARTIAPGGHLYTFEYHQERVAVATKEFEEHGLEGLVTIECRDVCKNGFGLINKVDAVFLDLPAPWEAVASAKQAFRQDKIGKICTFSPCIEQISKTVTALTEQGFVDIQMYECLIRFNEVRILQISTLDEALEMERASEKKRKRALPRVLRESFKNRLQQHEQGSGSNTDHDQEDMEGEEKGESTVKKTRVDDGDHSSQGTSTSSTVGTPSSRSYADVFIPDDSAEPRESIEPKNVAVTRLPVEQRGHTSYLLFATFTPATQQPSLTERNKAGAAITASK</sequence>
<dbReference type="GO" id="GO:0031515">
    <property type="term" value="C:tRNA (m1A) methyltransferase complex"/>
    <property type="evidence" value="ECO:0007669"/>
    <property type="project" value="UniProtKB-UniRule"/>
</dbReference>
<keyword evidence="8 9" id="KW-0539">Nucleus</keyword>
<dbReference type="EMBL" id="JAAAUQ010001501">
    <property type="protein sequence ID" value="KAF9138084.1"/>
    <property type="molecule type" value="Genomic_DNA"/>
</dbReference>
<dbReference type="PANTHER" id="PTHR12133:SF2">
    <property type="entry name" value="TRNA (ADENINE(58)-N(1))-METHYLTRANSFERASE CATALYTIC SUBUNIT TRMT61A"/>
    <property type="match status" value="1"/>
</dbReference>
<comment type="caution">
    <text evidence="13">The sequence shown here is derived from an EMBL/GenBank/DDBJ whole genome shotgun (WGS) entry which is preliminary data.</text>
</comment>
<evidence type="ECO:0000256" key="11">
    <source>
        <dbReference type="SAM" id="MobiDB-lite"/>
    </source>
</evidence>
<evidence type="ECO:0000313" key="13">
    <source>
        <dbReference type="EMBL" id="KAF9138084.1"/>
    </source>
</evidence>
<dbReference type="AlphaFoldDB" id="A0A9P5RNG8"/>
<comment type="subcellular location">
    <subcellularLocation>
        <location evidence="1 9">Nucleus</location>
    </subcellularLocation>
</comment>
<dbReference type="Proteomes" id="UP000748756">
    <property type="component" value="Unassembled WGS sequence"/>
</dbReference>
<dbReference type="SUPFAM" id="SSF53335">
    <property type="entry name" value="S-adenosyl-L-methionine-dependent methyltransferases"/>
    <property type="match status" value="1"/>
</dbReference>
<feature type="binding site" evidence="10">
    <location>
        <position position="143"/>
    </location>
    <ligand>
        <name>S-adenosyl-L-methionine</name>
        <dbReference type="ChEBI" id="CHEBI:59789"/>
    </ligand>
</feature>
<dbReference type="PANTHER" id="PTHR12133">
    <property type="entry name" value="TRNA (ADENINE(58)-N(1))-METHYLTRANSFERASE"/>
    <property type="match status" value="1"/>
</dbReference>
<evidence type="ECO:0000256" key="10">
    <source>
        <dbReference type="PIRSR" id="PIRSR017269-1"/>
    </source>
</evidence>